<dbReference type="Proteomes" id="UP000271587">
    <property type="component" value="Chromosome"/>
</dbReference>
<keyword evidence="1" id="KW-1133">Transmembrane helix</keyword>
<sequence>MISMSTNTFSQMLETRPARLPRAMEQSRAKIAGVCEGLGFRFQIDPLLLRVIFFVSAFTGIGPLLYITLWWLMPRYPLDVSPAQALMQYPKSGRQRTQLRLGAWAGLFFLALGWLSALVIIPFFAITAVVVTGIVWWLLFLRTPEQPAELDAELRSQASIPAHRRRWPWVTAASVLAVGAIGGAVLFSSPLMESNYTKVEDPKELQAEYTTDFGSMNLDLQDLKPLQKPQTVEVRSRYGNAGVILPDTAYRLECQEDAAGCNDSVHQGKGALLTIKLSAGRFGEAWTE</sequence>
<protein>
    <submittedName>
        <fullName evidence="3">PspC domain protein</fullName>
    </submittedName>
</protein>
<evidence type="ECO:0000259" key="2">
    <source>
        <dbReference type="Pfam" id="PF04024"/>
    </source>
</evidence>
<name>A0A3G6IYJ5_9CORY</name>
<dbReference type="EMBL" id="CP033897">
    <property type="protein sequence ID" value="AZA10772.1"/>
    <property type="molecule type" value="Genomic_DNA"/>
</dbReference>
<dbReference type="InterPro" id="IPR007168">
    <property type="entry name" value="Phageshock_PspC_N"/>
</dbReference>
<feature type="transmembrane region" description="Helical" evidence="1">
    <location>
        <begin position="47"/>
        <end position="72"/>
    </location>
</feature>
<feature type="domain" description="Phage shock protein PspC N-terminal" evidence="2">
    <location>
        <begin position="27"/>
        <end position="75"/>
    </location>
</feature>
<proteinExistence type="predicted"/>
<feature type="transmembrane region" description="Helical" evidence="1">
    <location>
        <begin position="107"/>
        <end position="140"/>
    </location>
</feature>
<evidence type="ECO:0000313" key="3">
    <source>
        <dbReference type="EMBL" id="AZA10772.1"/>
    </source>
</evidence>
<reference evidence="3 4" key="1">
    <citation type="submission" date="2018-11" db="EMBL/GenBank/DDBJ databases">
        <authorList>
            <person name="Kleinhagauer T."/>
            <person name="Glaeser S.P."/>
            <person name="Spergser J."/>
            <person name="Ruckert C."/>
            <person name="Kaempfer P."/>
            <person name="Busse H.-J."/>
        </authorList>
    </citation>
    <scope>NUCLEOTIDE SEQUENCE [LARGE SCALE GENOMIC DNA]</scope>
    <source>
        <strain evidence="3 4">W8</strain>
    </source>
</reference>
<dbReference type="Pfam" id="PF04024">
    <property type="entry name" value="PspC"/>
    <property type="match status" value="1"/>
</dbReference>
<keyword evidence="1" id="KW-0812">Transmembrane</keyword>
<dbReference type="KEGG" id="cgk:CGERO_02240"/>
<accession>A0A3G6IYJ5</accession>
<dbReference type="AlphaFoldDB" id="A0A3G6IYJ5"/>
<gene>
    <name evidence="3" type="ORF">CGERO_02240</name>
</gene>
<keyword evidence="1" id="KW-0472">Membrane</keyword>
<organism evidence="3 4">
    <name type="scientific">Corynebacterium gerontici</name>
    <dbReference type="NCBI Taxonomy" id="2079234"/>
    <lineage>
        <taxon>Bacteria</taxon>
        <taxon>Bacillati</taxon>
        <taxon>Actinomycetota</taxon>
        <taxon>Actinomycetes</taxon>
        <taxon>Mycobacteriales</taxon>
        <taxon>Corynebacteriaceae</taxon>
        <taxon>Corynebacterium</taxon>
    </lineage>
</organism>
<evidence type="ECO:0000256" key="1">
    <source>
        <dbReference type="SAM" id="Phobius"/>
    </source>
</evidence>
<dbReference type="OrthoDB" id="3208990at2"/>
<feature type="transmembrane region" description="Helical" evidence="1">
    <location>
        <begin position="167"/>
        <end position="187"/>
    </location>
</feature>
<evidence type="ECO:0000313" key="4">
    <source>
        <dbReference type="Proteomes" id="UP000271587"/>
    </source>
</evidence>
<keyword evidence="4" id="KW-1185">Reference proteome</keyword>